<evidence type="ECO:0000313" key="3">
    <source>
        <dbReference type="Proteomes" id="UP000824160"/>
    </source>
</evidence>
<dbReference type="EMBL" id="DVLW01000178">
    <property type="protein sequence ID" value="HIT94825.1"/>
    <property type="molecule type" value="Genomic_DNA"/>
</dbReference>
<comment type="caution">
    <text evidence="2">The sequence shown here is derived from an EMBL/GenBank/DDBJ whole genome shotgun (WGS) entry which is preliminary data.</text>
</comment>
<dbReference type="SUPFAM" id="SSF53807">
    <property type="entry name" value="Helical backbone' metal receptor"/>
    <property type="match status" value="1"/>
</dbReference>
<reference evidence="2" key="1">
    <citation type="submission" date="2020-10" db="EMBL/GenBank/DDBJ databases">
        <authorList>
            <person name="Gilroy R."/>
        </authorList>
    </citation>
    <scope>NUCLEOTIDE SEQUENCE</scope>
    <source>
        <strain evidence="2">ChiBcec7-5410</strain>
    </source>
</reference>
<sequence length="444" mass="49679">MLKRIEKMDESCASVRIADASYPAPFRSGLEYSAPARGTWNIVHTGMLLPEGHEIFVCAASCLRGVVLTAAEQGTSDRFSTIAVRENNLLDGDMEQLIIDGVGDILSKLPKRPPAVLLYTSCIHHFTGCDLKLVYRRLREKYPDVDFTDCYMNPIMRKSGLTPDQLMRRQLYSLLKKQPLDEHSVNIIGNDFATLPTSELVTIIQDGGYTLREIQHCKDYQQYQQMATASLNIVYNPAAKASASALERRLGQKWLYLPLSYDYDEIVDGLNTLCDTLHLSRKDFSDRIAACEAALDKAKEVIGDTPVAIDYTLCYRPLSLARMLLRKGFNVKRVYLDSIGEEKADFEALQKEAPDLMLYATVEVKMRFLHGTETGGHGEHFLALGQKAAYFTGSDNFVNIVECGGLYGFDGIIRLAGEMEDAYRYPKDARRLIQIKGFGGGCCL</sequence>
<dbReference type="AlphaFoldDB" id="A0A9D1KS56"/>
<evidence type="ECO:0000313" key="2">
    <source>
        <dbReference type="EMBL" id="HIT94825.1"/>
    </source>
</evidence>
<evidence type="ECO:0000259" key="1">
    <source>
        <dbReference type="Pfam" id="PF00148"/>
    </source>
</evidence>
<dbReference type="InterPro" id="IPR000510">
    <property type="entry name" value="Nase/OxRdtase_comp1"/>
</dbReference>
<dbReference type="GO" id="GO:0016491">
    <property type="term" value="F:oxidoreductase activity"/>
    <property type="evidence" value="ECO:0007669"/>
    <property type="project" value="InterPro"/>
</dbReference>
<accession>A0A9D1KS56</accession>
<dbReference type="Pfam" id="PF00148">
    <property type="entry name" value="Oxidored_nitro"/>
    <property type="match status" value="1"/>
</dbReference>
<reference evidence="2" key="2">
    <citation type="journal article" date="2021" name="PeerJ">
        <title>Extensive microbial diversity within the chicken gut microbiome revealed by metagenomics and culture.</title>
        <authorList>
            <person name="Gilroy R."/>
            <person name="Ravi A."/>
            <person name="Getino M."/>
            <person name="Pursley I."/>
            <person name="Horton D.L."/>
            <person name="Alikhan N.F."/>
            <person name="Baker D."/>
            <person name="Gharbi K."/>
            <person name="Hall N."/>
            <person name="Watson M."/>
            <person name="Adriaenssens E.M."/>
            <person name="Foster-Nyarko E."/>
            <person name="Jarju S."/>
            <person name="Secka A."/>
            <person name="Antonio M."/>
            <person name="Oren A."/>
            <person name="Chaudhuri R.R."/>
            <person name="La Ragione R."/>
            <person name="Hildebrand F."/>
            <person name="Pallen M.J."/>
        </authorList>
    </citation>
    <scope>NUCLEOTIDE SEQUENCE</scope>
    <source>
        <strain evidence="2">ChiBcec7-5410</strain>
    </source>
</reference>
<name>A0A9D1KS56_9FIRM</name>
<organism evidence="2 3">
    <name type="scientific">Candidatus Faecivivens stercoripullorum</name>
    <dbReference type="NCBI Taxonomy" id="2840805"/>
    <lineage>
        <taxon>Bacteria</taxon>
        <taxon>Bacillati</taxon>
        <taxon>Bacillota</taxon>
        <taxon>Clostridia</taxon>
        <taxon>Eubacteriales</taxon>
        <taxon>Oscillospiraceae</taxon>
        <taxon>Oscillospiraceae incertae sedis</taxon>
        <taxon>Candidatus Faecivivens</taxon>
    </lineage>
</organism>
<feature type="domain" description="Nitrogenase/oxidoreductase component 1" evidence="1">
    <location>
        <begin position="111"/>
        <end position="353"/>
    </location>
</feature>
<dbReference type="Proteomes" id="UP000824160">
    <property type="component" value="Unassembled WGS sequence"/>
</dbReference>
<protein>
    <submittedName>
        <fullName evidence="2">Nitrogenase</fullName>
    </submittedName>
</protein>
<dbReference type="Gene3D" id="3.40.50.1980">
    <property type="entry name" value="Nitrogenase molybdenum iron protein domain"/>
    <property type="match status" value="1"/>
</dbReference>
<proteinExistence type="predicted"/>
<gene>
    <name evidence="2" type="ORF">IAC43_06535</name>
</gene>